<evidence type="ECO:0000313" key="1">
    <source>
        <dbReference type="EMBL" id="VAW31469.1"/>
    </source>
</evidence>
<sequence length="31" mass="3313">GWQEELAKLSQETAELTHAVKAIAAERGGFA</sequence>
<dbReference type="AlphaFoldDB" id="A0A3B0V3N3"/>
<organism evidence="1">
    <name type="scientific">hydrothermal vent metagenome</name>
    <dbReference type="NCBI Taxonomy" id="652676"/>
    <lineage>
        <taxon>unclassified sequences</taxon>
        <taxon>metagenomes</taxon>
        <taxon>ecological metagenomes</taxon>
    </lineage>
</organism>
<feature type="non-terminal residue" evidence="1">
    <location>
        <position position="1"/>
    </location>
</feature>
<reference evidence="1" key="1">
    <citation type="submission" date="2018-06" db="EMBL/GenBank/DDBJ databases">
        <authorList>
            <person name="Zhirakovskaya E."/>
        </authorList>
    </citation>
    <scope>NUCLEOTIDE SEQUENCE</scope>
</reference>
<name>A0A3B0V3N3_9ZZZZ</name>
<accession>A0A3B0V3N3</accession>
<gene>
    <name evidence="1" type="ORF">MNBD_CHLOROFLEXI01-849</name>
</gene>
<proteinExistence type="predicted"/>
<dbReference type="EMBL" id="UOEU01000226">
    <property type="protein sequence ID" value="VAW31469.1"/>
    <property type="molecule type" value="Genomic_DNA"/>
</dbReference>
<protein>
    <submittedName>
        <fullName evidence="1">Uncharacterized protein</fullName>
    </submittedName>
</protein>